<reference evidence="1" key="2">
    <citation type="submission" date="2024-04" db="UniProtKB">
        <authorList>
            <consortium name="Ensembl"/>
        </authorList>
    </citation>
    <scope>IDENTIFICATION</scope>
</reference>
<dbReference type="AlphaFoldDB" id="G3PNH7"/>
<proteinExistence type="predicted"/>
<dbReference type="Ensembl" id="ENSGACT00000019198.1">
    <property type="protein sequence ID" value="ENSGACP00000019160.1"/>
    <property type="gene ID" value="ENSGACG00000014524.1"/>
</dbReference>
<protein>
    <submittedName>
        <fullName evidence="1">Uncharacterized protein</fullName>
    </submittedName>
</protein>
<organism evidence="1">
    <name type="scientific">Gasterosteus aculeatus</name>
    <name type="common">Three-spined stickleback</name>
    <dbReference type="NCBI Taxonomy" id="69293"/>
    <lineage>
        <taxon>Eukaryota</taxon>
        <taxon>Metazoa</taxon>
        <taxon>Chordata</taxon>
        <taxon>Craniata</taxon>
        <taxon>Vertebrata</taxon>
        <taxon>Euteleostomi</taxon>
        <taxon>Actinopterygii</taxon>
        <taxon>Neopterygii</taxon>
        <taxon>Teleostei</taxon>
        <taxon>Neoteleostei</taxon>
        <taxon>Acanthomorphata</taxon>
        <taxon>Eupercaria</taxon>
        <taxon>Perciformes</taxon>
        <taxon>Cottioidei</taxon>
        <taxon>Gasterosteales</taxon>
        <taxon>Gasterosteidae</taxon>
        <taxon>Gasterosteus</taxon>
    </lineage>
</organism>
<name>G3PNH7_GASAC</name>
<dbReference type="InParanoid" id="G3PNH7"/>
<sequence>MIICFLCQRPMMLPYTSRSLNRKNLLGCGPLRVIFTSRPSPSRNRPGSYSGFPDGPNEFSTARIRSRLFCVNKNHFPSVSICVQVTSQHEPFVSALLLLLLLLLRMKSRC</sequence>
<accession>G3PNH7</accession>
<reference evidence="1" key="1">
    <citation type="submission" date="2006-01" db="EMBL/GenBank/DDBJ databases">
        <authorList>
            <person name="Lindblad-Toh K."/>
            <person name="Mauceli E."/>
            <person name="Grabherr M."/>
            <person name="Chang J.L."/>
            <person name="Lander E.S."/>
        </authorList>
    </citation>
    <scope>NUCLEOTIDE SEQUENCE [LARGE SCALE GENOMIC DNA]</scope>
</reference>
<evidence type="ECO:0000313" key="1">
    <source>
        <dbReference type="Ensembl" id="ENSGACP00000019160.1"/>
    </source>
</evidence>